<protein>
    <submittedName>
        <fullName evidence="2">Uncharacterized protein</fullName>
    </submittedName>
</protein>
<dbReference type="KEGG" id="npv:OHM77_10520"/>
<feature type="transmembrane region" description="Helical" evidence="1">
    <location>
        <begin position="277"/>
        <end position="301"/>
    </location>
</feature>
<feature type="transmembrane region" description="Helical" evidence="1">
    <location>
        <begin position="191"/>
        <end position="220"/>
    </location>
</feature>
<keyword evidence="1" id="KW-0812">Transmembrane</keyword>
<evidence type="ECO:0000256" key="1">
    <source>
        <dbReference type="SAM" id="Phobius"/>
    </source>
</evidence>
<sequence length="385" mass="40985">MNLTLALHHLLMDCIRTLRSEAAAEHRQFLESLSESLRIEATGQDFLVYWDYGGREFGPISTPRSEFRFYKRGDGTSSAGLRREGLRWKNWNAAVLLVKRIIEFSDLPPLPEVEVGASEARRAKAWDSILPKKGFVIPAALASISSAMWSLGLNGGSSVFLMTFLACIGLIIVANRFPLAHLRKPMKTWELLVVVLPVGAGGNPAMVAATILPLSVLALLEAHRLRPAYWLLLGPALLPSAVITGVSGIVAGVALLVIVSVAWGLARYRFRPGTVQFAATGILLSLGFVLASGLGGASALIGSSTMAGWFLLTLSLPTFLLWWVHGQQLSLVPITLLGCLCAIGLTGTVAGGLPASAMGLLGISFIPAWRVLAGLLSANKAGTLT</sequence>
<gene>
    <name evidence="2" type="ORF">OHM77_10520</name>
</gene>
<proteinExistence type="predicted"/>
<keyword evidence="1" id="KW-0472">Membrane</keyword>
<keyword evidence="1" id="KW-1133">Transmembrane helix</keyword>
<organism evidence="2">
    <name type="scientific">Candidatus Nitricoxidivorans perseverans</name>
    <dbReference type="NCBI Taxonomy" id="2975601"/>
    <lineage>
        <taxon>Bacteria</taxon>
        <taxon>Pseudomonadati</taxon>
        <taxon>Pseudomonadota</taxon>
        <taxon>Betaproteobacteria</taxon>
        <taxon>Nitrosomonadales</taxon>
        <taxon>Sterolibacteriaceae</taxon>
        <taxon>Candidatus Nitricoxidivorans</taxon>
    </lineage>
</organism>
<feature type="transmembrane region" description="Helical" evidence="1">
    <location>
        <begin position="357"/>
        <end position="378"/>
    </location>
</feature>
<feature type="transmembrane region" description="Helical" evidence="1">
    <location>
        <begin position="307"/>
        <end position="324"/>
    </location>
</feature>
<evidence type="ECO:0000313" key="2">
    <source>
        <dbReference type="EMBL" id="WIM05125.1"/>
    </source>
</evidence>
<dbReference type="AlphaFoldDB" id="A0AA49FK94"/>
<dbReference type="EMBL" id="CP107246">
    <property type="protein sequence ID" value="WIM05125.1"/>
    <property type="molecule type" value="Genomic_DNA"/>
</dbReference>
<feature type="transmembrane region" description="Helical" evidence="1">
    <location>
        <begin position="331"/>
        <end position="351"/>
    </location>
</feature>
<accession>A0AA49FK94</accession>
<feature type="transmembrane region" description="Helical" evidence="1">
    <location>
        <begin position="240"/>
        <end position="265"/>
    </location>
</feature>
<name>A0AA49FK94_9PROT</name>
<dbReference type="Proteomes" id="UP001234916">
    <property type="component" value="Chromosome"/>
</dbReference>
<reference evidence="2" key="1">
    <citation type="journal article" date="2023" name="Nat. Microbiol.">
        <title>Enrichment and characterization of a nitric oxide-reducing microbial community in a continuous bioreactor.</title>
        <authorList>
            <person name="Garrido-Amador P."/>
            <person name="Stortenbeker N."/>
            <person name="Wessels H.J.C.T."/>
            <person name="Speth D.R."/>
            <person name="Garcia-Heredia I."/>
            <person name="Kartal B."/>
        </authorList>
    </citation>
    <scope>NUCLEOTIDE SEQUENCE</scope>
    <source>
        <strain evidence="2">MAG1</strain>
    </source>
</reference>
<feature type="transmembrane region" description="Helical" evidence="1">
    <location>
        <begin position="159"/>
        <end position="179"/>
    </location>
</feature>